<dbReference type="RefSeq" id="XP_021881633.1">
    <property type="nucleotide sequence ID" value="XM_022024054.1"/>
</dbReference>
<dbReference type="AlphaFoldDB" id="A0A1Y2GNS1"/>
<dbReference type="OrthoDB" id="2442663at2759"/>
<feature type="compositionally biased region" description="Basic and acidic residues" evidence="1">
    <location>
        <begin position="319"/>
        <end position="331"/>
    </location>
</feature>
<dbReference type="InParanoid" id="A0A1Y2GNS1"/>
<feature type="chain" id="PRO_5012327553" evidence="3">
    <location>
        <begin position="28"/>
        <end position="383"/>
    </location>
</feature>
<feature type="region of interest" description="Disordered" evidence="1">
    <location>
        <begin position="237"/>
        <end position="281"/>
    </location>
</feature>
<feature type="region of interest" description="Disordered" evidence="1">
    <location>
        <begin position="35"/>
        <end position="96"/>
    </location>
</feature>
<feature type="compositionally biased region" description="Low complexity" evidence="1">
    <location>
        <begin position="39"/>
        <end position="96"/>
    </location>
</feature>
<keyword evidence="2" id="KW-1133">Transmembrane helix</keyword>
<dbReference type="Proteomes" id="UP000193648">
    <property type="component" value="Unassembled WGS sequence"/>
</dbReference>
<feature type="region of interest" description="Disordered" evidence="1">
    <location>
        <begin position="307"/>
        <end position="383"/>
    </location>
</feature>
<evidence type="ECO:0000256" key="3">
    <source>
        <dbReference type="SAM" id="SignalP"/>
    </source>
</evidence>
<feature type="signal peptide" evidence="3">
    <location>
        <begin position="1"/>
        <end position="27"/>
    </location>
</feature>
<evidence type="ECO:0000256" key="2">
    <source>
        <dbReference type="SAM" id="Phobius"/>
    </source>
</evidence>
<gene>
    <name evidence="4" type="ORF">BCR41DRAFT_352982</name>
</gene>
<proteinExistence type="predicted"/>
<comment type="caution">
    <text evidence="4">The sequence shown here is derived from an EMBL/GenBank/DDBJ whole genome shotgun (WGS) entry which is preliminary data.</text>
</comment>
<feature type="compositionally biased region" description="Gly residues" evidence="1">
    <location>
        <begin position="372"/>
        <end position="383"/>
    </location>
</feature>
<keyword evidence="5" id="KW-1185">Reference proteome</keyword>
<sequence length="383" mass="40499">MKLSKATTFLTLYAAFLLAALPSDVHGQSISSLLPSSNHPATTTSARATTTTTTVPVTNNPPTQTHTTPAQKTTTVASSANRLSTNTQSALPTTTTSLPIPSNSDTCVNSSTCAEGLVCAATNGTAGTCQQFAYVCQSSPALTCVTSADCPLAFSLCTDVEGQRICAGRGIPGTTNECKDPKDSSLQNTLKYAGIAVGSVAAFAVVFALVRWKRRRQRSGVPAEMFGEVDYGMADRNGSSKPVENYPFSSRPNAHGSDYAPSPFDYNGGGGGGGGGGRGYDDQYYAEPVGYNNMHSGKVRQDQYYGHNQYDNNQYSGGYDHRNDGFYDHGGYDGYQHHPTSPAPVARTTSSRHQNSNTMDNYGAEPSELDFGGHGRYGGGGRY</sequence>
<evidence type="ECO:0000256" key="1">
    <source>
        <dbReference type="SAM" id="MobiDB-lite"/>
    </source>
</evidence>
<keyword evidence="2" id="KW-0472">Membrane</keyword>
<dbReference type="EMBL" id="MCFF01000017">
    <property type="protein sequence ID" value="ORZ16698.1"/>
    <property type="molecule type" value="Genomic_DNA"/>
</dbReference>
<organism evidence="4 5">
    <name type="scientific">Lobosporangium transversale</name>
    <dbReference type="NCBI Taxonomy" id="64571"/>
    <lineage>
        <taxon>Eukaryota</taxon>
        <taxon>Fungi</taxon>
        <taxon>Fungi incertae sedis</taxon>
        <taxon>Mucoromycota</taxon>
        <taxon>Mortierellomycotina</taxon>
        <taxon>Mortierellomycetes</taxon>
        <taxon>Mortierellales</taxon>
        <taxon>Mortierellaceae</taxon>
        <taxon>Lobosporangium</taxon>
    </lineage>
</organism>
<accession>A0A1Y2GNS1</accession>
<evidence type="ECO:0000313" key="5">
    <source>
        <dbReference type="Proteomes" id="UP000193648"/>
    </source>
</evidence>
<evidence type="ECO:0000313" key="4">
    <source>
        <dbReference type="EMBL" id="ORZ16698.1"/>
    </source>
</evidence>
<keyword evidence="2" id="KW-0812">Transmembrane</keyword>
<keyword evidence="3" id="KW-0732">Signal</keyword>
<name>A0A1Y2GNS1_9FUNG</name>
<protein>
    <submittedName>
        <fullName evidence="4">Uncharacterized protein</fullName>
    </submittedName>
</protein>
<reference evidence="4 5" key="1">
    <citation type="submission" date="2016-07" db="EMBL/GenBank/DDBJ databases">
        <title>Pervasive Adenine N6-methylation of Active Genes in Fungi.</title>
        <authorList>
            <consortium name="DOE Joint Genome Institute"/>
            <person name="Mondo S.J."/>
            <person name="Dannebaum R.O."/>
            <person name="Kuo R.C."/>
            <person name="Labutti K."/>
            <person name="Haridas S."/>
            <person name="Kuo A."/>
            <person name="Salamov A."/>
            <person name="Ahrendt S.R."/>
            <person name="Lipzen A."/>
            <person name="Sullivan W."/>
            <person name="Andreopoulos W.B."/>
            <person name="Clum A."/>
            <person name="Lindquist E."/>
            <person name="Daum C."/>
            <person name="Ramamoorthy G.K."/>
            <person name="Gryganskyi A."/>
            <person name="Culley D."/>
            <person name="Magnuson J.K."/>
            <person name="James T.Y."/>
            <person name="O'Malley M.A."/>
            <person name="Stajich J.E."/>
            <person name="Spatafora J.W."/>
            <person name="Visel A."/>
            <person name="Grigoriev I.V."/>
        </authorList>
    </citation>
    <scope>NUCLEOTIDE SEQUENCE [LARGE SCALE GENOMIC DNA]</scope>
    <source>
        <strain evidence="4 5">NRRL 3116</strain>
    </source>
</reference>
<dbReference type="GeneID" id="33565898"/>
<feature type="transmembrane region" description="Helical" evidence="2">
    <location>
        <begin position="192"/>
        <end position="210"/>
    </location>
</feature>
<feature type="compositionally biased region" description="Gly residues" evidence="1">
    <location>
        <begin position="267"/>
        <end position="278"/>
    </location>
</feature>
<feature type="compositionally biased region" description="Polar residues" evidence="1">
    <location>
        <begin position="347"/>
        <end position="360"/>
    </location>
</feature>
<feature type="compositionally biased region" description="Polar residues" evidence="1">
    <location>
        <begin position="237"/>
        <end position="252"/>
    </location>
</feature>